<evidence type="ECO:0000256" key="1">
    <source>
        <dbReference type="ARBA" id="ARBA00022670"/>
    </source>
</evidence>
<dbReference type="InterPro" id="IPR051454">
    <property type="entry name" value="RNA/ubiquinone_mod_enzymes"/>
</dbReference>
<dbReference type="Proteomes" id="UP001202402">
    <property type="component" value="Unassembled WGS sequence"/>
</dbReference>
<evidence type="ECO:0000256" key="3">
    <source>
        <dbReference type="ARBA" id="ARBA00038374"/>
    </source>
</evidence>
<comment type="caution">
    <text evidence="4">The sequence shown here is derived from an EMBL/GenBank/DDBJ whole genome shotgun (WGS) entry which is preliminary data.</text>
</comment>
<evidence type="ECO:0000313" key="4">
    <source>
        <dbReference type="EMBL" id="MCH4284862.1"/>
    </source>
</evidence>
<reference evidence="4 5" key="1">
    <citation type="submission" date="2022-02" db="EMBL/GenBank/DDBJ databases">
        <title>Genome of Erysipelotrichaceae sp. nov. NSJ-176 isolated from human feces.</title>
        <authorList>
            <person name="Abdugheni R."/>
        </authorList>
    </citation>
    <scope>NUCLEOTIDE SEQUENCE [LARGE SCALE GENOMIC DNA]</scope>
    <source>
        <strain evidence="4 5">NSJ-176</strain>
    </source>
</reference>
<organism evidence="4 5">
    <name type="scientific">Amedibacillus hominis</name>
    <dbReference type="NCBI Taxonomy" id="2897776"/>
    <lineage>
        <taxon>Bacteria</taxon>
        <taxon>Bacillati</taxon>
        <taxon>Bacillota</taxon>
        <taxon>Erysipelotrichia</taxon>
        <taxon>Erysipelotrichales</taxon>
        <taxon>Erysipelotrichaceae</taxon>
        <taxon>Amedibacillus</taxon>
    </lineage>
</organism>
<proteinExistence type="inferred from homology"/>
<dbReference type="RefSeq" id="WP_117452746.1">
    <property type="nucleotide sequence ID" value="NZ_JAKVPQ010000004.1"/>
</dbReference>
<evidence type="ECO:0000313" key="5">
    <source>
        <dbReference type="Proteomes" id="UP001202402"/>
    </source>
</evidence>
<evidence type="ECO:0000256" key="2">
    <source>
        <dbReference type="ARBA" id="ARBA00022801"/>
    </source>
</evidence>
<sequence length="299" mass="34668">MLDFIATPFEMEDLHKLKEAGAGSVVISTPFFSVRGAGYFEREALPCVKKQCENLGLAMLVMVNRFFTEEELPKLREFLKELKVIEVDGIYYGDECVLYEADLLDMKDKLIYNPDTLITNHADVQFYLDEGISMVSISKEITKDEVCEIAHQVKGDIEIIIHGRVNMMHSKRNLISNYLKFIGREEDIKGKRSLFIMEETRDEHMPIMEDEFGTHVFSGYTLASFMEIKDFVDAGVRHMRIDGIFHNIDYVCEALRLYHEILDGKDAKQIDEMYREKYKEDHVTSGFYYTKTSKVKVGE</sequence>
<keyword evidence="5" id="KW-1185">Reference proteome</keyword>
<dbReference type="Pfam" id="PF01136">
    <property type="entry name" value="Peptidase_U32"/>
    <property type="match status" value="1"/>
</dbReference>
<keyword evidence="2" id="KW-0378">Hydrolase</keyword>
<dbReference type="PANTHER" id="PTHR30217">
    <property type="entry name" value="PEPTIDASE U32 FAMILY"/>
    <property type="match status" value="1"/>
</dbReference>
<dbReference type="InterPro" id="IPR001539">
    <property type="entry name" value="Peptidase_U32"/>
</dbReference>
<protein>
    <submittedName>
        <fullName evidence="4">U32 family peptidase</fullName>
    </submittedName>
</protein>
<dbReference type="EMBL" id="JAKVPQ010000004">
    <property type="protein sequence ID" value="MCH4284862.1"/>
    <property type="molecule type" value="Genomic_DNA"/>
</dbReference>
<keyword evidence="1" id="KW-0645">Protease</keyword>
<dbReference type="PANTHER" id="PTHR30217:SF6">
    <property type="entry name" value="TRNA HYDROXYLATION PROTEIN P"/>
    <property type="match status" value="1"/>
</dbReference>
<comment type="similarity">
    <text evidence="3">Belongs to the peptidase U32 family.</text>
</comment>
<accession>A0ABS9R5C9</accession>
<name>A0ABS9R5C9_9FIRM</name>
<gene>
    <name evidence="4" type="ORF">LQE99_06925</name>
</gene>